<dbReference type="InterPro" id="IPR005537">
    <property type="entry name" value="RAMP_III_fam"/>
</dbReference>
<proteinExistence type="predicted"/>
<dbReference type="EMBL" id="CP009961">
    <property type="protein sequence ID" value="AKG38438.1"/>
    <property type="molecule type" value="Genomic_DNA"/>
</dbReference>
<evidence type="ECO:0000256" key="1">
    <source>
        <dbReference type="ARBA" id="ARBA00023118"/>
    </source>
</evidence>
<keyword evidence="1" id="KW-0051">Antiviral defense</keyword>
<keyword evidence="4" id="KW-1185">Reference proteome</keyword>
<dbReference type="RefSeq" id="WP_052883844.1">
    <property type="nucleotide sequence ID" value="NZ_CP009961.1"/>
</dbReference>
<accession>A0A0F7FI40</accession>
<dbReference type="HOGENOM" id="CLU_658254_0_0_2"/>
<organism evidence="3 4">
    <name type="scientific">Infirmifilum uzonense</name>
    <dbReference type="NCBI Taxonomy" id="1550241"/>
    <lineage>
        <taxon>Archaea</taxon>
        <taxon>Thermoproteota</taxon>
        <taxon>Thermoprotei</taxon>
        <taxon>Thermofilales</taxon>
        <taxon>Thermofilaceae</taxon>
        <taxon>Infirmifilum</taxon>
    </lineage>
</organism>
<dbReference type="AlphaFoldDB" id="A0A0F7FI40"/>
<dbReference type="Pfam" id="PF03787">
    <property type="entry name" value="RAMPs"/>
    <property type="match status" value="1"/>
</dbReference>
<sequence>MSSLVIELEQSTPALVGHYEPGLVDELNFLRPTSIKGVWRWFARALVAGALYDLGLLCGEPGGDVVRRPTKQEVGVVSQIVGRDMGLGYAGGSGEGAVSRFRLRVEVVRRPRVESTDGPSITVRGRQVRLQRLALLTLGRKSVRYFEGGTFRLVVERVPGASKEDRKGEELALRALLLALSISGVGKASRKGLGSLDVVRVEGLTVGKNLRSLLDEAYELAQEVVGRHAELKPREGRGLPPVPSVAKNQVAGVQPFSLYRVEGVNWVDLHNFFVRSERSRKLTGSSRSQDPLRAALEAWILGLPRSQKGTGYFIGGRAERRASPIFVAYHGARHIFGGGAYISVFASADWPAKLKWVGAGSQQLTVDEKLIAKALGDALGELWKYLGASPSGVWP</sequence>
<name>A0A0F7FI40_9CREN</name>
<dbReference type="Proteomes" id="UP000067434">
    <property type="component" value="Chromosome"/>
</dbReference>
<protein>
    <recommendedName>
        <fullName evidence="2">CRISPR type III-associated protein domain-containing protein</fullName>
    </recommendedName>
</protein>
<gene>
    <name evidence="3" type="ORF">MA03_02935</name>
</gene>
<dbReference type="KEGG" id="thf:MA03_02935"/>
<feature type="domain" description="CRISPR type III-associated protein" evidence="2">
    <location>
        <begin position="12"/>
        <end position="196"/>
    </location>
</feature>
<evidence type="ECO:0000313" key="3">
    <source>
        <dbReference type="EMBL" id="AKG38438.1"/>
    </source>
</evidence>
<reference evidence="3 4" key="1">
    <citation type="journal article" date="2015" name="Stand. Genomic Sci.">
        <title>Complete genome sequence of and proposal of Thermofilum uzonense sp. nov. a novel hyperthermophilic crenarchaeon and emended description of the genus Thermofilum.</title>
        <authorList>
            <person name="Toshchakov S.V."/>
            <person name="Korzhenkov A.A."/>
            <person name="Samarov N.I."/>
            <person name="Mazunin I.O."/>
            <person name="Mozhey O.I."/>
            <person name="Shmyr I.S."/>
            <person name="Derbikova K.S."/>
            <person name="Taranov E.A."/>
            <person name="Dominova I.N."/>
            <person name="Bonch-Osmolovskaya E.A."/>
            <person name="Patrushev M.V."/>
            <person name="Podosokorskaya O.A."/>
            <person name="Kublanov I.V."/>
        </authorList>
    </citation>
    <scope>NUCLEOTIDE SEQUENCE [LARGE SCALE GENOMIC DNA]</scope>
    <source>
        <strain evidence="3 4">1807-2</strain>
    </source>
</reference>
<evidence type="ECO:0000259" key="2">
    <source>
        <dbReference type="Pfam" id="PF03787"/>
    </source>
</evidence>
<dbReference type="OrthoDB" id="102565at2157"/>
<dbReference type="GO" id="GO:0051607">
    <property type="term" value="P:defense response to virus"/>
    <property type="evidence" value="ECO:0007669"/>
    <property type="project" value="UniProtKB-KW"/>
</dbReference>
<dbReference type="GeneID" id="25401152"/>
<dbReference type="PATRIC" id="fig|1550241.5.peg.623"/>
<evidence type="ECO:0000313" key="4">
    <source>
        <dbReference type="Proteomes" id="UP000067434"/>
    </source>
</evidence>
<dbReference type="STRING" id="1550241.MA03_02935"/>